<dbReference type="Gene3D" id="2.40.10.10">
    <property type="entry name" value="Trypsin-like serine proteases"/>
    <property type="match status" value="2"/>
</dbReference>
<dbReference type="STRING" id="380358.XALC_2531"/>
<dbReference type="KEGG" id="xal:XALC_2531"/>
<gene>
    <name evidence="3" type="ordered locus">XALc_2531</name>
</gene>
<dbReference type="SUPFAM" id="SSF50494">
    <property type="entry name" value="Trypsin-like serine proteases"/>
    <property type="match status" value="1"/>
</dbReference>
<dbReference type="eggNOG" id="COG0265">
    <property type="taxonomic scope" value="Bacteria"/>
</dbReference>
<evidence type="ECO:0000256" key="1">
    <source>
        <dbReference type="SAM" id="MobiDB-lite"/>
    </source>
</evidence>
<dbReference type="PROSITE" id="PS51257">
    <property type="entry name" value="PROKAR_LIPOPROTEIN"/>
    <property type="match status" value="1"/>
</dbReference>
<dbReference type="InterPro" id="IPR009003">
    <property type="entry name" value="Peptidase_S1_PA"/>
</dbReference>
<dbReference type="RefSeq" id="WP_012917005.1">
    <property type="nucleotide sequence ID" value="NC_013722.1"/>
</dbReference>
<dbReference type="OrthoDB" id="9108847at2"/>
<keyword evidence="4" id="KW-1185">Reference proteome</keyword>
<dbReference type="GeneID" id="57877835"/>
<protein>
    <submittedName>
        <fullName evidence="3">Hypothetical secreted signal peptide protein</fullName>
    </submittedName>
</protein>
<name>D2U9Q8_XANAP</name>
<dbReference type="EMBL" id="FP565176">
    <property type="protein sequence ID" value="CBA17010.1"/>
    <property type="molecule type" value="Genomic_DNA"/>
</dbReference>
<organism evidence="3 4">
    <name type="scientific">Xanthomonas albilineans (strain GPE PC73 / CFBP 7063)</name>
    <dbReference type="NCBI Taxonomy" id="380358"/>
    <lineage>
        <taxon>Bacteria</taxon>
        <taxon>Pseudomonadati</taxon>
        <taxon>Pseudomonadota</taxon>
        <taxon>Gammaproteobacteria</taxon>
        <taxon>Lysobacterales</taxon>
        <taxon>Lysobacteraceae</taxon>
        <taxon>Xanthomonas</taxon>
    </lineage>
</organism>
<proteinExistence type="predicted"/>
<evidence type="ECO:0000313" key="3">
    <source>
        <dbReference type="EMBL" id="CBA17010.1"/>
    </source>
</evidence>
<sequence>MKTLQLQKRVACLAMAIGTTLACSTAMAVEPRNSDRNVLPVISGSKIRLRTGSEWSSCTVGAVLVPTSIWQRLTPYQNATRWLVIAKHCGPMYATVYSGDQALGAVEWQSAGSDIALVRVSPIANPTYTWCQAHHSGASYCNPYAAYTPRARNQVFMLRGGRERRLPVAGYSNAPDGQFCTSGFVTGVRCVWRGMSLEPGMLRPSYANISAAHADELYSLDGGDSGGPALTYDLNLIGIISSSNTANSSILFYTSMADVLQELNNSYMAAPNSLPVGAGKGNPLAPFGENAGWQLAPADEANDDAGAAQTQPIGG</sequence>
<evidence type="ECO:0000256" key="2">
    <source>
        <dbReference type="SAM" id="SignalP"/>
    </source>
</evidence>
<dbReference type="AlphaFoldDB" id="D2U9Q8"/>
<evidence type="ECO:0000313" key="4">
    <source>
        <dbReference type="Proteomes" id="UP000001890"/>
    </source>
</evidence>
<feature type="chain" id="PRO_5003038182" evidence="2">
    <location>
        <begin position="29"/>
        <end position="315"/>
    </location>
</feature>
<dbReference type="InterPro" id="IPR043504">
    <property type="entry name" value="Peptidase_S1_PA_chymotrypsin"/>
</dbReference>
<accession>D2U9Q8</accession>
<feature type="region of interest" description="Disordered" evidence="1">
    <location>
        <begin position="289"/>
        <end position="315"/>
    </location>
</feature>
<reference evidence="3 4" key="1">
    <citation type="journal article" date="2009" name="BMC Genomics">
        <title>The complete genome sequence of Xanthomonas albilineans provides new insights into the reductive genome evolution of the xylem-limited Xanthomonadaceae.</title>
        <authorList>
            <person name="Pieretti I."/>
            <person name="Royer M."/>
            <person name="Barbe V."/>
            <person name="Carrere S."/>
            <person name="Koebnik R."/>
            <person name="Cociancich S."/>
            <person name="Couloux A."/>
            <person name="Darrasse A."/>
            <person name="Gouzy J."/>
            <person name="Jacques M.A."/>
            <person name="Lauber E."/>
            <person name="Manceau C."/>
            <person name="Mangenot S."/>
            <person name="Poussier S."/>
            <person name="Segurens B."/>
            <person name="Szurek B."/>
            <person name="Verdier V."/>
            <person name="Arlat M."/>
            <person name="Rott P."/>
        </authorList>
    </citation>
    <scope>NUCLEOTIDE SEQUENCE [LARGE SCALE GENOMIC DNA]</scope>
    <source>
        <strain evidence="4">GPE PC73 / CFBP 7063</strain>
    </source>
</reference>
<dbReference type="PATRIC" id="fig|29447.3.peg.2489"/>
<dbReference type="Proteomes" id="UP000001890">
    <property type="component" value="Chromosome"/>
</dbReference>
<keyword evidence="2" id="KW-0732">Signal</keyword>
<feature type="signal peptide" evidence="2">
    <location>
        <begin position="1"/>
        <end position="28"/>
    </location>
</feature>